<evidence type="ECO:0000313" key="7">
    <source>
        <dbReference type="EMBL" id="AFM06364.1"/>
    </source>
</evidence>
<dbReference type="eggNOG" id="COG0624">
    <property type="taxonomic scope" value="Bacteria"/>
</dbReference>
<feature type="domain" description="Peptidase M20 dimerisation" evidence="6">
    <location>
        <begin position="172"/>
        <end position="269"/>
    </location>
</feature>
<dbReference type="Pfam" id="PF01546">
    <property type="entry name" value="Peptidase_M20"/>
    <property type="match status" value="1"/>
</dbReference>
<dbReference type="OrthoDB" id="9792335at2"/>
<keyword evidence="4" id="KW-0862">Zinc</keyword>
<dbReference type="PANTHER" id="PTHR43808:SF31">
    <property type="entry name" value="N-ACETYL-L-CITRULLINE DEACETYLASE"/>
    <property type="match status" value="1"/>
</dbReference>
<dbReference type="Gene3D" id="3.40.630.10">
    <property type="entry name" value="Zn peptidases"/>
    <property type="match status" value="1"/>
</dbReference>
<reference evidence="8" key="1">
    <citation type="submission" date="2012-06" db="EMBL/GenBank/DDBJ databases">
        <title>The complete genome of Flexibacter litoralis DSM 6794.</title>
        <authorList>
            <person name="Lucas S."/>
            <person name="Copeland A."/>
            <person name="Lapidus A."/>
            <person name="Glavina del Rio T."/>
            <person name="Dalin E."/>
            <person name="Tice H."/>
            <person name="Bruce D."/>
            <person name="Goodwin L."/>
            <person name="Pitluck S."/>
            <person name="Peters L."/>
            <person name="Ovchinnikova G."/>
            <person name="Lu M."/>
            <person name="Kyrpides N."/>
            <person name="Mavromatis K."/>
            <person name="Ivanova N."/>
            <person name="Brettin T."/>
            <person name="Detter J.C."/>
            <person name="Han C."/>
            <person name="Larimer F."/>
            <person name="Land M."/>
            <person name="Hauser L."/>
            <person name="Markowitz V."/>
            <person name="Cheng J.-F."/>
            <person name="Hugenholtz P."/>
            <person name="Woyke T."/>
            <person name="Wu D."/>
            <person name="Spring S."/>
            <person name="Lang E."/>
            <person name="Kopitz M."/>
            <person name="Brambilla E."/>
            <person name="Klenk H.-P."/>
            <person name="Eisen J.A."/>
        </authorList>
    </citation>
    <scope>NUCLEOTIDE SEQUENCE [LARGE SCALE GENOMIC DNA]</scope>
    <source>
        <strain evidence="8">ATCC 23117 / DSM 6794 / NBRC 15988 / NCIMB 1366 / Sio-4</strain>
    </source>
</reference>
<dbReference type="AlphaFoldDB" id="I4AQX9"/>
<dbReference type="PANTHER" id="PTHR43808">
    <property type="entry name" value="ACETYLORNITHINE DEACETYLASE"/>
    <property type="match status" value="1"/>
</dbReference>
<dbReference type="PROSITE" id="PS00758">
    <property type="entry name" value="ARGE_DAPE_CPG2_1"/>
    <property type="match status" value="1"/>
</dbReference>
<dbReference type="EMBL" id="CP003345">
    <property type="protein sequence ID" value="AFM06364.1"/>
    <property type="molecule type" value="Genomic_DNA"/>
</dbReference>
<dbReference type="InterPro" id="IPR002933">
    <property type="entry name" value="Peptidase_M20"/>
</dbReference>
<dbReference type="PATRIC" id="fig|880071.3.peg.4069"/>
<dbReference type="GO" id="GO:0046872">
    <property type="term" value="F:metal ion binding"/>
    <property type="evidence" value="ECO:0007669"/>
    <property type="project" value="UniProtKB-KW"/>
</dbReference>
<organism evidence="7 8">
    <name type="scientific">Bernardetia litoralis (strain ATCC 23117 / DSM 6794 / NBRC 15988 / NCIMB 1366 / Fx l1 / Sio-4)</name>
    <name type="common">Flexibacter litoralis</name>
    <dbReference type="NCBI Taxonomy" id="880071"/>
    <lineage>
        <taxon>Bacteria</taxon>
        <taxon>Pseudomonadati</taxon>
        <taxon>Bacteroidota</taxon>
        <taxon>Cytophagia</taxon>
        <taxon>Cytophagales</taxon>
        <taxon>Bernardetiaceae</taxon>
        <taxon>Bernardetia</taxon>
    </lineage>
</organism>
<evidence type="ECO:0000313" key="8">
    <source>
        <dbReference type="Proteomes" id="UP000006054"/>
    </source>
</evidence>
<dbReference type="KEGG" id="fli:Fleli_4068"/>
<gene>
    <name evidence="7" type="ordered locus">Fleli_4068</name>
</gene>
<dbReference type="HOGENOM" id="CLU_021802_2_0_10"/>
<dbReference type="InterPro" id="IPR050072">
    <property type="entry name" value="Peptidase_M20A"/>
</dbReference>
<name>I4AQX9_BERLS</name>
<evidence type="ECO:0000256" key="2">
    <source>
        <dbReference type="ARBA" id="ARBA00022723"/>
    </source>
</evidence>
<sequence>MKEINLKNLQEKAIQLLQNLISTQSFSSEEEGTAILISEYLKNYEIDFQRSNNNIWAKNLFFDENKPTILLNSHHDTVKPNQGYTRNPFEASIEDGKLFGLGSNDAGGSLVALLATFVFFYKKENLNYNLLIAATAEEESSGQNSLRGLLKELPKIDFAIVGEPTHMQIAIAEKGLLVVDGYAQGIAGHAAHENTKNAIYEALEDIFWLKNYEFPKKSPLLGKVKISVTQINAGEQHNVVPASCHFVIDIRFNELYTNREILEFLNQNTKSNLVARSFNFNSSGIDISHPIVQAGIDLGRTTYGSPTLSDQAALSCPSLKMGAGDSLRSHSADEFIYLDEINEAVEIYIKMLSKII</sequence>
<dbReference type="Gene3D" id="3.30.70.360">
    <property type="match status" value="1"/>
</dbReference>
<dbReference type="InterPro" id="IPR001261">
    <property type="entry name" value="ArgE/DapE_CS"/>
</dbReference>
<comment type="cofactor">
    <cofactor evidence="1">
        <name>Zn(2+)</name>
        <dbReference type="ChEBI" id="CHEBI:29105"/>
    </cofactor>
</comment>
<dbReference type="CDD" id="cd05651">
    <property type="entry name" value="M20_ArgE_DapE-like"/>
    <property type="match status" value="1"/>
</dbReference>
<keyword evidence="5" id="KW-0170">Cobalt</keyword>
<dbReference type="RefSeq" id="WP_014799787.1">
    <property type="nucleotide sequence ID" value="NC_018018.1"/>
</dbReference>
<keyword evidence="8" id="KW-1185">Reference proteome</keyword>
<dbReference type="GO" id="GO:0006526">
    <property type="term" value="P:L-arginine biosynthetic process"/>
    <property type="evidence" value="ECO:0007669"/>
    <property type="project" value="TreeGrafter"/>
</dbReference>
<dbReference type="InterPro" id="IPR011650">
    <property type="entry name" value="Peptidase_M20_dimer"/>
</dbReference>
<evidence type="ECO:0000256" key="3">
    <source>
        <dbReference type="ARBA" id="ARBA00022801"/>
    </source>
</evidence>
<keyword evidence="2" id="KW-0479">Metal-binding</keyword>
<evidence type="ECO:0000259" key="6">
    <source>
        <dbReference type="Pfam" id="PF07687"/>
    </source>
</evidence>
<accession>I4AQX9</accession>
<dbReference type="InterPro" id="IPR036264">
    <property type="entry name" value="Bact_exopeptidase_dim_dom"/>
</dbReference>
<keyword evidence="3" id="KW-0378">Hydrolase</keyword>
<proteinExistence type="predicted"/>
<dbReference type="SUPFAM" id="SSF53187">
    <property type="entry name" value="Zn-dependent exopeptidases"/>
    <property type="match status" value="1"/>
</dbReference>
<dbReference type="Pfam" id="PF07687">
    <property type="entry name" value="M20_dimer"/>
    <property type="match status" value="1"/>
</dbReference>
<evidence type="ECO:0000256" key="1">
    <source>
        <dbReference type="ARBA" id="ARBA00001947"/>
    </source>
</evidence>
<protein>
    <submittedName>
        <fullName evidence="7">Acetylornithine deacetylase/succinyldiaminopimelate desuccinylase-like deacylase</fullName>
    </submittedName>
</protein>
<evidence type="ECO:0000256" key="5">
    <source>
        <dbReference type="ARBA" id="ARBA00023285"/>
    </source>
</evidence>
<dbReference type="STRING" id="880071.Fleli_4068"/>
<evidence type="ECO:0000256" key="4">
    <source>
        <dbReference type="ARBA" id="ARBA00022833"/>
    </source>
</evidence>
<dbReference type="Proteomes" id="UP000006054">
    <property type="component" value="Chromosome"/>
</dbReference>
<dbReference type="SUPFAM" id="SSF55031">
    <property type="entry name" value="Bacterial exopeptidase dimerisation domain"/>
    <property type="match status" value="1"/>
</dbReference>
<dbReference type="GO" id="GO:0008777">
    <property type="term" value="F:acetylornithine deacetylase activity"/>
    <property type="evidence" value="ECO:0007669"/>
    <property type="project" value="TreeGrafter"/>
</dbReference>